<dbReference type="Pfam" id="PF18127">
    <property type="entry name" value="NAMPT_N"/>
    <property type="match status" value="1"/>
</dbReference>
<dbReference type="EMBL" id="FO203527">
    <property type="protein sequence ID" value="CCO61841.1"/>
    <property type="molecule type" value="Genomic_DNA"/>
</dbReference>
<dbReference type="PATRIC" id="fig|1260221.3.peg.5692"/>
<keyword evidence="3 11" id="KW-0328">Glycosyltransferase</keyword>
<dbReference type="GO" id="GO:0047280">
    <property type="term" value="F:nicotinamide phosphoribosyltransferase activity"/>
    <property type="evidence" value="ECO:0007669"/>
    <property type="project" value="UniProtKB-EC"/>
</dbReference>
<comment type="similarity">
    <text evidence="1">Belongs to the NAPRTase family.</text>
</comment>
<dbReference type="PIRSF" id="PIRSF005943">
    <property type="entry name" value="NMPRT"/>
    <property type="match status" value="1"/>
</dbReference>
<accession>U4KF71</accession>
<dbReference type="NCBIfam" id="NF006629">
    <property type="entry name" value="PRK09198.1"/>
    <property type="match status" value="1"/>
</dbReference>
<dbReference type="SUPFAM" id="SSF51690">
    <property type="entry name" value="Nicotinate/Quinolinate PRTase C-terminal domain-like"/>
    <property type="match status" value="1"/>
</dbReference>
<comment type="pathway">
    <text evidence="5">Cofactor biosynthesis; NAD(+) biosynthesis; nicotinamide D-ribonucleotide from 5-phospho-alpha-D-ribose 1-diphosphate and nicotinamide: step 1/1.</text>
</comment>
<evidence type="ECO:0000256" key="6">
    <source>
        <dbReference type="ARBA" id="ARBA00035024"/>
    </source>
</evidence>
<dbReference type="EC" id="2.4.2.12" evidence="6"/>
<evidence type="ECO:0000259" key="9">
    <source>
        <dbReference type="Pfam" id="PF04095"/>
    </source>
</evidence>
<evidence type="ECO:0000256" key="8">
    <source>
        <dbReference type="ARBA" id="ARBA00047835"/>
    </source>
</evidence>
<reference evidence="11 12" key="1">
    <citation type="journal article" date="2013" name="ISME J.">
        <title>Comparative genomics of pathogenic lineages of Vibrio nigripulchritudo identifies virulence-associated traits.</title>
        <authorList>
            <person name="Goudenege D."/>
            <person name="Labreuche Y."/>
            <person name="Krin E."/>
            <person name="Ansquer D."/>
            <person name="Mangenot S."/>
            <person name="Calteau A."/>
            <person name="Medigue C."/>
            <person name="Mazel D."/>
            <person name="Polz M.F."/>
            <person name="Le Roux F."/>
        </authorList>
    </citation>
    <scope>NUCLEOTIDE SEQUENCE [LARGE SCALE GENOMIC DNA]</scope>
    <source>
        <strain evidence="12">SnF1</strain>
    </source>
</reference>
<evidence type="ECO:0000313" key="12">
    <source>
        <dbReference type="Proteomes" id="UP000016895"/>
    </source>
</evidence>
<evidence type="ECO:0000313" key="11">
    <source>
        <dbReference type="EMBL" id="CCO61841.1"/>
    </source>
</evidence>
<dbReference type="InterPro" id="IPR036068">
    <property type="entry name" value="Nicotinate_pribotase-like_C"/>
</dbReference>
<gene>
    <name evidence="11" type="primary">NAMPT</name>
    <name evidence="11" type="ORF">VIBNI_B2141</name>
</gene>
<evidence type="ECO:0000256" key="4">
    <source>
        <dbReference type="ARBA" id="ARBA00022679"/>
    </source>
</evidence>
<evidence type="ECO:0000259" key="10">
    <source>
        <dbReference type="Pfam" id="PF18127"/>
    </source>
</evidence>
<dbReference type="InterPro" id="IPR013785">
    <property type="entry name" value="Aldolase_TIM"/>
</dbReference>
<evidence type="ECO:0000256" key="2">
    <source>
        <dbReference type="ARBA" id="ARBA00022642"/>
    </source>
</evidence>
<dbReference type="Proteomes" id="UP000016895">
    <property type="component" value="Chromosome 2"/>
</dbReference>
<dbReference type="STRING" id="28173.VIBNI_B2141"/>
<keyword evidence="2" id="KW-0662">Pyridine nucleotide biosynthesis</keyword>
<dbReference type="InterPro" id="IPR041529">
    <property type="entry name" value="DUF5598"/>
</dbReference>
<dbReference type="eggNOG" id="COG1488">
    <property type="taxonomic scope" value="Bacteria"/>
</dbReference>
<dbReference type="InterPro" id="IPR016471">
    <property type="entry name" value="Nicotinamide_PRibTrfase"/>
</dbReference>
<dbReference type="CDD" id="cd01569">
    <property type="entry name" value="PBEF_like"/>
    <property type="match status" value="1"/>
</dbReference>
<dbReference type="GO" id="GO:0009435">
    <property type="term" value="P:NAD+ biosynthetic process"/>
    <property type="evidence" value="ECO:0007669"/>
    <property type="project" value="InterPro"/>
</dbReference>
<evidence type="ECO:0000256" key="3">
    <source>
        <dbReference type="ARBA" id="ARBA00022676"/>
    </source>
</evidence>
<evidence type="ECO:0000256" key="5">
    <source>
        <dbReference type="ARBA" id="ARBA00035007"/>
    </source>
</evidence>
<organism evidence="11 12">
    <name type="scientific">Vibrio nigripulchritudo</name>
    <dbReference type="NCBI Taxonomy" id="28173"/>
    <lineage>
        <taxon>Bacteria</taxon>
        <taxon>Pseudomonadati</taxon>
        <taxon>Pseudomonadota</taxon>
        <taxon>Gammaproteobacteria</taxon>
        <taxon>Vibrionales</taxon>
        <taxon>Vibrionaceae</taxon>
        <taxon>Vibrio</taxon>
    </lineage>
</organism>
<feature type="domain" description="Nicotinate/nicotinamide phosphoribosyltransferase" evidence="9">
    <location>
        <begin position="174"/>
        <end position="426"/>
    </location>
</feature>
<keyword evidence="12" id="KW-1185">Reference proteome</keyword>
<proteinExistence type="inferred from homology"/>
<dbReference type="Gene3D" id="3.20.20.70">
    <property type="entry name" value="Aldolase class I"/>
    <property type="match status" value="1"/>
</dbReference>
<keyword evidence="4 11" id="KW-0808">Transferase</keyword>
<dbReference type="Pfam" id="PF04095">
    <property type="entry name" value="NAPRTase"/>
    <property type="match status" value="1"/>
</dbReference>
<feature type="domain" description="Nicotinamide phosphoribosyltransferase N-terminal" evidence="10">
    <location>
        <begin position="8"/>
        <end position="101"/>
    </location>
</feature>
<evidence type="ECO:0000256" key="1">
    <source>
        <dbReference type="ARBA" id="ARBA00010897"/>
    </source>
</evidence>
<sequence length="463" mass="51846">MDRYSFMNIILNTDSYKASHYLQYPPKTEFVSSYIESRGGEYPQGVYFGLQMFLDQYLSKPLSQEDIDEAKAVLTAHGEPFNEEGWQYILDTHNGYLPVEIQALPEGSVVPPRTPLVQIQNTDPKCAWLTSYLETALLRAVWYPTTVASKSFAIKSIIRRYLEETADSLDGLPFKLHDFGARGAASNEAASIGGLAHLLNFMGTDTVSALVYARRYYNEDIAGYSIPAAEHSTITAWGQQNEKLAYQNMLEQFAKPGSLVAVVSDSYDLFHAIDHIWGDELKEKVEQSGGTLVVRPDSGNPVEIVAQTIERLMAKFGESRNSKGFRMLPDCVRVIQGDGISKTTIESILSELKSKEISADNLAFGMGAELLQKVNRDTMKFAMKASAICIDGKWHDVYKDPATDPNKASRKGRLAVIEASNWETVREDELNGRENALQVVFKDGKVLKRHTLQDIRERIQTYV</sequence>
<dbReference type="AlphaFoldDB" id="U4KF71"/>
<name>U4KF71_9VIBR</name>
<evidence type="ECO:0000256" key="7">
    <source>
        <dbReference type="ARBA" id="ARBA00035036"/>
    </source>
</evidence>
<protein>
    <recommendedName>
        <fullName evidence="7">Nicotinamide phosphoribosyltransferase</fullName>
        <ecNumber evidence="6">2.4.2.12</ecNumber>
    </recommendedName>
</protein>
<dbReference type="InterPro" id="IPR041525">
    <property type="entry name" value="N/Namide_PRibTrfase"/>
</dbReference>
<dbReference type="KEGG" id="vni:VIBNI_B2141"/>
<dbReference type="PANTHER" id="PTHR43816">
    <property type="entry name" value="NICOTINAMIDE PHOSPHORIBOSYLTRANSFERASE"/>
    <property type="match status" value="1"/>
</dbReference>
<dbReference type="PANTHER" id="PTHR43816:SF1">
    <property type="entry name" value="NICOTINAMIDE PHOSPHORIBOSYLTRANSFERASE"/>
    <property type="match status" value="1"/>
</dbReference>
<comment type="catalytic activity">
    <reaction evidence="8">
        <text>beta-nicotinamide D-ribonucleotide + diphosphate = 5-phospho-alpha-D-ribose 1-diphosphate + nicotinamide + H(+)</text>
        <dbReference type="Rhea" id="RHEA:16149"/>
        <dbReference type="ChEBI" id="CHEBI:14649"/>
        <dbReference type="ChEBI" id="CHEBI:15378"/>
        <dbReference type="ChEBI" id="CHEBI:17154"/>
        <dbReference type="ChEBI" id="CHEBI:33019"/>
        <dbReference type="ChEBI" id="CHEBI:58017"/>
        <dbReference type="EC" id="2.4.2.12"/>
    </reaction>
    <physiologicalReaction direction="right-to-left" evidence="8">
        <dbReference type="Rhea" id="RHEA:16151"/>
    </physiologicalReaction>
</comment>